<dbReference type="Proteomes" id="UP000076577">
    <property type="component" value="Unassembled WGS sequence"/>
</dbReference>
<protein>
    <submittedName>
        <fullName evidence="1">Uncharacterized protein</fullName>
    </submittedName>
</protein>
<proteinExistence type="predicted"/>
<dbReference type="EMBL" id="LMCB01000124">
    <property type="protein sequence ID" value="KZL09406.1"/>
    <property type="molecule type" value="Genomic_DNA"/>
</dbReference>
<gene>
    <name evidence="1" type="ORF">PsAD2_04094</name>
</gene>
<organism evidence="1 2">
    <name type="scientific">Pseudovibrio axinellae</name>
    <dbReference type="NCBI Taxonomy" id="989403"/>
    <lineage>
        <taxon>Bacteria</taxon>
        <taxon>Pseudomonadati</taxon>
        <taxon>Pseudomonadota</taxon>
        <taxon>Alphaproteobacteria</taxon>
        <taxon>Hyphomicrobiales</taxon>
        <taxon>Stappiaceae</taxon>
        <taxon>Pseudovibrio</taxon>
    </lineage>
</organism>
<accession>A0A165U0Z8</accession>
<dbReference type="PATRIC" id="fig|989403.3.peg.4470"/>
<evidence type="ECO:0000313" key="2">
    <source>
        <dbReference type="Proteomes" id="UP000076577"/>
    </source>
</evidence>
<name>A0A165U0Z8_9HYPH</name>
<dbReference type="AlphaFoldDB" id="A0A165U0Z8"/>
<reference evidence="1 2" key="1">
    <citation type="journal article" date="2016" name="Front. Microbiol.">
        <title>Comparative Genomic Analysis Reveals a Diverse Repertoire of Genes Involved in Prokaryote-Eukaryote Interactions within the Pseudovibrio Genus.</title>
        <authorList>
            <person name="Romano S."/>
            <person name="Fernandez-Guerra A."/>
            <person name="Reen F.J."/>
            <person name="Glockner F.O."/>
            <person name="Crowley S.P."/>
            <person name="O'Sullivan O."/>
            <person name="Cotter P.D."/>
            <person name="Adams C."/>
            <person name="Dobson A.D."/>
            <person name="O'Gara F."/>
        </authorList>
    </citation>
    <scope>NUCLEOTIDE SEQUENCE [LARGE SCALE GENOMIC DNA]</scope>
    <source>
        <strain evidence="1 2">Ad2</strain>
    </source>
</reference>
<comment type="caution">
    <text evidence="1">The sequence shown here is derived from an EMBL/GenBank/DDBJ whole genome shotgun (WGS) entry which is preliminary data.</text>
</comment>
<keyword evidence="2" id="KW-1185">Reference proteome</keyword>
<sequence>MSHKYDEPSHHNLSKKHYRFTTWSTNIVSSRQRGDMTTWGSSNLAQMWLVTHSPSRGAQHS</sequence>
<evidence type="ECO:0000313" key="1">
    <source>
        <dbReference type="EMBL" id="KZL09406.1"/>
    </source>
</evidence>